<dbReference type="AlphaFoldDB" id="A0A7H9ATL1"/>
<proteinExistence type="predicted"/>
<dbReference type="KEGG" id="cagg:HYG79_16180"/>
<reference evidence="1 2" key="1">
    <citation type="journal article" date="2006" name="Int. J. Syst. Evol. Microbiol.">
        <title>Costertonia aggregata gen. nov., sp. nov., a mesophilic marine bacterium of the family Flavobacteriaceae, isolated from a mature biofilm.</title>
        <authorList>
            <person name="Kwon K.K."/>
            <person name="Lee Y.K."/>
            <person name="Lee H.K."/>
        </authorList>
    </citation>
    <scope>NUCLEOTIDE SEQUENCE [LARGE SCALE GENOMIC DNA]</scope>
    <source>
        <strain evidence="1 2">KCCM 42265</strain>
    </source>
</reference>
<gene>
    <name evidence="1" type="ORF">HYG79_16180</name>
</gene>
<evidence type="ECO:0008006" key="3">
    <source>
        <dbReference type="Google" id="ProtNLM"/>
    </source>
</evidence>
<evidence type="ECO:0000313" key="2">
    <source>
        <dbReference type="Proteomes" id="UP000509302"/>
    </source>
</evidence>
<keyword evidence="2" id="KW-1185">Reference proteome</keyword>
<dbReference type="Proteomes" id="UP000509302">
    <property type="component" value="Chromosome"/>
</dbReference>
<dbReference type="RefSeq" id="WP_179243102.1">
    <property type="nucleotide sequence ID" value="NZ_CP058595.1"/>
</dbReference>
<accession>A0A7H9ATL1</accession>
<protein>
    <recommendedName>
        <fullName evidence="3">Carboxypeptidase regulatory-like domain-containing protein</fullName>
    </recommendedName>
</protein>
<sequence length="569" mass="65634">MDNAKNFSYLVNTIGQEEVYVHLNTSFFLVGEYMYYSIYTKKASNNRLSDLSKVAYIELVGENGLKVFKHKVFLVDGLGQGDFFLPVSVPSGNYKLIGYTQWMTNWGIDSFFQTDVVVINPYTNDQKALLPDSAVLDGSLVAKENPKNSNRFSDLNMANTIKLDIDSKQFSKRKKVALKLSTNELDFLNGNYSISVRKKDSILLFGKTNPHNAQRKRSENNVFREDINLPELRGDLIIGRLLSKSEEANIENKKILFSIPGEEYIFKVLTTNEFGRFLFSLDKHLVNSNAIFQVLGSNSENYEIILEDIDTIDYDKIKFSDFHLKPIMKEQILQRSIHNQIENAYFEIKPDTVKINEERLPFYGNADIVYNLDDYTRFKTVKETFVEIISNVWITYDKNGSPLLSVRSLQPLENQTAYKSLVIVDGLALKDIQPLLEFDSRKIESIKIIRDKYVLGSQIFQGIVDIQTLENEFNENHKPEYFNEITLSKPLVPKKYFKQSYDNKQADVEKGNIPDYRHQLLWLPNFKFNSSKETIEFYTSDVTGDFEICIEGFTKNGTPVSLREMITVE</sequence>
<dbReference type="EMBL" id="CP058595">
    <property type="protein sequence ID" value="QLG46823.1"/>
    <property type="molecule type" value="Genomic_DNA"/>
</dbReference>
<name>A0A7H9ATL1_9FLAO</name>
<organism evidence="1 2">
    <name type="scientific">Costertonia aggregata</name>
    <dbReference type="NCBI Taxonomy" id="343403"/>
    <lineage>
        <taxon>Bacteria</taxon>
        <taxon>Pseudomonadati</taxon>
        <taxon>Bacteroidota</taxon>
        <taxon>Flavobacteriia</taxon>
        <taxon>Flavobacteriales</taxon>
        <taxon>Flavobacteriaceae</taxon>
        <taxon>Costertonia</taxon>
    </lineage>
</organism>
<evidence type="ECO:0000313" key="1">
    <source>
        <dbReference type="EMBL" id="QLG46823.1"/>
    </source>
</evidence>